<comment type="caution">
    <text evidence="5">The sequence shown here is derived from an EMBL/GenBank/DDBJ whole genome shotgun (WGS) entry which is preliminary data.</text>
</comment>
<dbReference type="CDD" id="cd18096">
    <property type="entry name" value="SpoU-like"/>
    <property type="match status" value="1"/>
</dbReference>
<protein>
    <recommendedName>
        <fullName evidence="4">tRNA/rRNA methyltransferase SpoU type domain-containing protein</fullName>
    </recommendedName>
</protein>
<organism evidence="5 6">
    <name type="scientific">Modestobacter marinus</name>
    <dbReference type="NCBI Taxonomy" id="477641"/>
    <lineage>
        <taxon>Bacteria</taxon>
        <taxon>Bacillati</taxon>
        <taxon>Actinomycetota</taxon>
        <taxon>Actinomycetes</taxon>
        <taxon>Geodermatophilales</taxon>
        <taxon>Geodermatophilaceae</taxon>
        <taxon>Modestobacter</taxon>
    </lineage>
</organism>
<dbReference type="InterPro" id="IPR029026">
    <property type="entry name" value="tRNA_m1G_MTases_N"/>
</dbReference>
<accession>A0ABQ2G1I1</accession>
<gene>
    <name evidence="5" type="ORF">GCM10011589_27060</name>
</gene>
<dbReference type="Pfam" id="PF00588">
    <property type="entry name" value="SpoU_methylase"/>
    <property type="match status" value="1"/>
</dbReference>
<dbReference type="InterPro" id="IPR051259">
    <property type="entry name" value="rRNA_Methyltransferase"/>
</dbReference>
<dbReference type="InterPro" id="IPR029028">
    <property type="entry name" value="Alpha/beta_knot_MTases"/>
</dbReference>
<keyword evidence="2" id="KW-0808">Transferase</keyword>
<proteinExistence type="predicted"/>
<name>A0ABQ2G1I1_9ACTN</name>
<feature type="compositionally biased region" description="Low complexity" evidence="3">
    <location>
        <begin position="23"/>
        <end position="49"/>
    </location>
</feature>
<evidence type="ECO:0000256" key="1">
    <source>
        <dbReference type="ARBA" id="ARBA00022603"/>
    </source>
</evidence>
<sequence>MRVLADDGPAGPPARRGSIPAVTDGTTGRATPGRPTDGGPTDGEPTPGGLTAGELTDGDRVDGECAGSGLPGGRPAEGEVPGPTEWGGSVGVGPWPGPWPTDPRYDPELLAEGDRRNVVDRYRYWRLEAVVADLDRRRHPFHVAIENFEHDLNIGTVVRTANAFLAAEVHVVGRRRWNRRGAMVTDRYQHLRHHPEVTGLLDFAAAEELTVVAVDNGPGAVPLETASLPRSCVLLFGQEGPGLTPAARQGAALTVSISQFGSTRSLNAGVAAGIAMHAWVREHANLNAAPGSI</sequence>
<feature type="region of interest" description="Disordered" evidence="3">
    <location>
        <begin position="1"/>
        <end position="99"/>
    </location>
</feature>
<keyword evidence="6" id="KW-1185">Reference proteome</keyword>
<evidence type="ECO:0000256" key="2">
    <source>
        <dbReference type="ARBA" id="ARBA00022679"/>
    </source>
</evidence>
<reference evidence="6" key="1">
    <citation type="journal article" date="2019" name="Int. J. Syst. Evol. Microbiol.">
        <title>The Global Catalogue of Microorganisms (GCM) 10K type strain sequencing project: providing services to taxonomists for standard genome sequencing and annotation.</title>
        <authorList>
            <consortium name="The Broad Institute Genomics Platform"/>
            <consortium name="The Broad Institute Genome Sequencing Center for Infectious Disease"/>
            <person name="Wu L."/>
            <person name="Ma J."/>
        </authorList>
    </citation>
    <scope>NUCLEOTIDE SEQUENCE [LARGE SCALE GENOMIC DNA]</scope>
    <source>
        <strain evidence="6">CGMCC 4.5581</strain>
    </source>
</reference>
<evidence type="ECO:0000313" key="6">
    <source>
        <dbReference type="Proteomes" id="UP000648663"/>
    </source>
</evidence>
<dbReference type="PANTHER" id="PTHR43191">
    <property type="entry name" value="RRNA METHYLTRANSFERASE 3"/>
    <property type="match status" value="1"/>
</dbReference>
<keyword evidence="1" id="KW-0489">Methyltransferase</keyword>
<dbReference type="PANTHER" id="PTHR43191:SF2">
    <property type="entry name" value="RRNA METHYLTRANSFERASE 3, MITOCHONDRIAL"/>
    <property type="match status" value="1"/>
</dbReference>
<dbReference type="Gene3D" id="3.40.1280.10">
    <property type="match status" value="1"/>
</dbReference>
<evidence type="ECO:0000259" key="4">
    <source>
        <dbReference type="Pfam" id="PF00588"/>
    </source>
</evidence>
<dbReference type="SUPFAM" id="SSF75217">
    <property type="entry name" value="alpha/beta knot"/>
    <property type="match status" value="1"/>
</dbReference>
<dbReference type="InterPro" id="IPR001537">
    <property type="entry name" value="SpoU_MeTrfase"/>
</dbReference>
<dbReference type="Proteomes" id="UP000648663">
    <property type="component" value="Unassembled WGS sequence"/>
</dbReference>
<evidence type="ECO:0000313" key="5">
    <source>
        <dbReference type="EMBL" id="GGL69311.1"/>
    </source>
</evidence>
<feature type="domain" description="tRNA/rRNA methyltransferase SpoU type" evidence="4">
    <location>
        <begin position="141"/>
        <end position="277"/>
    </location>
</feature>
<dbReference type="EMBL" id="BMMI01000005">
    <property type="protein sequence ID" value="GGL69311.1"/>
    <property type="molecule type" value="Genomic_DNA"/>
</dbReference>
<evidence type="ECO:0000256" key="3">
    <source>
        <dbReference type="SAM" id="MobiDB-lite"/>
    </source>
</evidence>